<protein>
    <submittedName>
        <fullName evidence="1">Uncharacterized protein</fullName>
    </submittedName>
</protein>
<dbReference type="AlphaFoldDB" id="A0A1W1E9Y4"/>
<organism evidence="1">
    <name type="scientific">hydrothermal vent metagenome</name>
    <dbReference type="NCBI Taxonomy" id="652676"/>
    <lineage>
        <taxon>unclassified sequences</taxon>
        <taxon>metagenomes</taxon>
        <taxon>ecological metagenomes</taxon>
    </lineage>
</organism>
<evidence type="ECO:0000313" key="1">
    <source>
        <dbReference type="EMBL" id="SFV90667.1"/>
    </source>
</evidence>
<dbReference type="Pfam" id="PF03683">
    <property type="entry name" value="UPF0175"/>
    <property type="match status" value="1"/>
</dbReference>
<gene>
    <name evidence="1" type="ORF">MNB_SV-4-1383</name>
</gene>
<reference evidence="1" key="1">
    <citation type="submission" date="2016-10" db="EMBL/GenBank/DDBJ databases">
        <authorList>
            <person name="de Groot N.N."/>
        </authorList>
    </citation>
    <scope>NUCLEOTIDE SEQUENCE</scope>
</reference>
<dbReference type="InterPro" id="IPR005368">
    <property type="entry name" value="UPF0175"/>
</dbReference>
<accession>A0A1W1E9Y4</accession>
<proteinExistence type="predicted"/>
<dbReference type="EMBL" id="FPIB01000020">
    <property type="protein sequence ID" value="SFV90667.1"/>
    <property type="molecule type" value="Genomic_DNA"/>
</dbReference>
<name>A0A1W1E9Y4_9ZZZZ</name>
<sequence length="107" mass="11864">MQTVGIKDLQINPAKLTRSLEADEYTMITKRSKPIGLALSFNDTIITKGLKTSLMLDAYKKGLLSLGQMAEALNISKEKAMKLLSTMGIDVVEYDFKDDMKGLDSFL</sequence>